<keyword evidence="10" id="KW-0862">Zinc</keyword>
<dbReference type="GO" id="GO:1990180">
    <property type="term" value="P:mitochondrial tRNA 3'-end processing"/>
    <property type="evidence" value="ECO:0007669"/>
    <property type="project" value="TreeGrafter"/>
</dbReference>
<feature type="compositionally biased region" description="Low complexity" evidence="11">
    <location>
        <begin position="403"/>
        <end position="415"/>
    </location>
</feature>
<dbReference type="Pfam" id="PF12706">
    <property type="entry name" value="Lactamase_B_2"/>
    <property type="match status" value="1"/>
</dbReference>
<keyword evidence="7" id="KW-0479">Metal-binding</keyword>
<accession>G7E0A1</accession>
<feature type="compositionally biased region" description="Basic and acidic residues" evidence="11">
    <location>
        <begin position="1020"/>
        <end position="1029"/>
    </location>
</feature>
<evidence type="ECO:0000256" key="3">
    <source>
        <dbReference type="ARBA" id="ARBA00007823"/>
    </source>
</evidence>
<dbReference type="RefSeq" id="XP_014570875.1">
    <property type="nucleotide sequence ID" value="XM_014715389.1"/>
</dbReference>
<keyword evidence="5" id="KW-0819">tRNA processing</keyword>
<dbReference type="Pfam" id="PF13691">
    <property type="entry name" value="Lactamase_B_4"/>
    <property type="match status" value="1"/>
</dbReference>
<feature type="compositionally biased region" description="Polar residues" evidence="11">
    <location>
        <begin position="416"/>
        <end position="425"/>
    </location>
</feature>
<reference evidence="14 15" key="1">
    <citation type="journal article" date="2011" name="J. Gen. Appl. Microbiol.">
        <title>Draft genome sequencing of the enigmatic basidiomycete Mixia osmundae.</title>
        <authorList>
            <person name="Nishida H."/>
            <person name="Nagatsuka Y."/>
            <person name="Sugiyama J."/>
        </authorList>
    </citation>
    <scope>NUCLEOTIDE SEQUENCE [LARGE SCALE GENOMIC DNA]</scope>
    <source>
        <strain evidence="15">CBS 9802 / IAM 14324 / JCM 22182 / KY 12970</strain>
    </source>
</reference>
<gene>
    <name evidence="14" type="primary">Mo02925</name>
    <name evidence="14" type="ORF">E5Q_02925</name>
</gene>
<comment type="catalytic activity">
    <reaction evidence="1">
        <text>Endonucleolytic cleavage of RNA, removing extra 3' nucleotides from tRNA precursor, generating 3' termini of tRNAs. A 3'-hydroxy group is left at the tRNA terminus and a 5'-phosphoryl group is left at the trailer molecule.</text>
        <dbReference type="EC" id="3.1.26.11"/>
    </reaction>
</comment>
<dbReference type="OMA" id="AFICEAH"/>
<evidence type="ECO:0000256" key="10">
    <source>
        <dbReference type="ARBA" id="ARBA00022833"/>
    </source>
</evidence>
<dbReference type="OrthoDB" id="276296at2759"/>
<dbReference type="HOGENOM" id="CLU_006220_3_1_1"/>
<evidence type="ECO:0000256" key="5">
    <source>
        <dbReference type="ARBA" id="ARBA00022694"/>
    </source>
</evidence>
<organism evidence="14 15">
    <name type="scientific">Mixia osmundae (strain CBS 9802 / IAM 14324 / JCM 22182 / KY 12970)</name>
    <dbReference type="NCBI Taxonomy" id="764103"/>
    <lineage>
        <taxon>Eukaryota</taxon>
        <taxon>Fungi</taxon>
        <taxon>Dikarya</taxon>
        <taxon>Basidiomycota</taxon>
        <taxon>Pucciniomycotina</taxon>
        <taxon>Mixiomycetes</taxon>
        <taxon>Mixiales</taxon>
        <taxon>Mixiaceae</taxon>
        <taxon>Mixia</taxon>
    </lineage>
</organism>
<evidence type="ECO:0000259" key="13">
    <source>
        <dbReference type="Pfam" id="PF13691"/>
    </source>
</evidence>
<dbReference type="InterPro" id="IPR001279">
    <property type="entry name" value="Metallo-B-lactamas"/>
</dbReference>
<dbReference type="eggNOG" id="KOG2121">
    <property type="taxonomic scope" value="Eukaryota"/>
</dbReference>
<dbReference type="STRING" id="764103.G7E0A1"/>
<comment type="caution">
    <text evidence="14">The sequence shown here is derived from an EMBL/GenBank/DDBJ whole genome shotgun (WGS) entry which is preliminary data.</text>
</comment>
<dbReference type="PROSITE" id="PS51808">
    <property type="entry name" value="CHCH"/>
    <property type="match status" value="1"/>
</dbReference>
<evidence type="ECO:0000259" key="12">
    <source>
        <dbReference type="Pfam" id="PF12706"/>
    </source>
</evidence>
<feature type="region of interest" description="Disordered" evidence="11">
    <location>
        <begin position="1020"/>
        <end position="1073"/>
    </location>
</feature>
<evidence type="ECO:0000256" key="7">
    <source>
        <dbReference type="ARBA" id="ARBA00022723"/>
    </source>
</evidence>
<dbReference type="Proteomes" id="UP000009131">
    <property type="component" value="Unassembled WGS sequence"/>
</dbReference>
<dbReference type="eggNOG" id="KOG3458">
    <property type="taxonomic scope" value="Eukaryota"/>
</dbReference>
<feature type="region of interest" description="Disordered" evidence="11">
    <location>
        <begin position="362"/>
        <end position="383"/>
    </location>
</feature>
<dbReference type="InterPro" id="IPR036866">
    <property type="entry name" value="RibonucZ/Hydroxyglut_hydro"/>
</dbReference>
<dbReference type="FunCoup" id="G7E0A1">
    <property type="interactions" value="529"/>
</dbReference>
<feature type="region of interest" description="Disordered" evidence="11">
    <location>
        <begin position="397"/>
        <end position="429"/>
    </location>
</feature>
<feature type="domain" description="tRNase Z endonuclease" evidence="13">
    <location>
        <begin position="234"/>
        <end position="279"/>
    </location>
</feature>
<keyword evidence="9" id="KW-0378">Hydrolase</keyword>
<dbReference type="PANTHER" id="PTHR12553">
    <property type="entry name" value="ZINC PHOSPHODIESTERASE ELAC PROTEIN 2"/>
    <property type="match status" value="1"/>
</dbReference>
<dbReference type="GO" id="GO:0005739">
    <property type="term" value="C:mitochondrion"/>
    <property type="evidence" value="ECO:0007669"/>
    <property type="project" value="TreeGrafter"/>
</dbReference>
<dbReference type="AlphaFoldDB" id="G7E0A1"/>
<dbReference type="Gene3D" id="3.60.15.10">
    <property type="entry name" value="Ribonuclease Z/Hydroxyacylglutathione hydrolase-like"/>
    <property type="match status" value="2"/>
</dbReference>
<protein>
    <recommendedName>
        <fullName evidence="4">ribonuclease Z</fullName>
        <ecNumber evidence="4">3.1.26.11</ecNumber>
    </recommendedName>
</protein>
<keyword evidence="8" id="KW-0255">Endonuclease</keyword>
<feature type="domain" description="Metallo-beta-lactamase" evidence="12">
    <location>
        <begin position="736"/>
        <end position="963"/>
    </location>
</feature>
<dbReference type="EMBL" id="BABT02000076">
    <property type="protein sequence ID" value="GAA96261.1"/>
    <property type="molecule type" value="Genomic_DNA"/>
</dbReference>
<evidence type="ECO:0000256" key="9">
    <source>
        <dbReference type="ARBA" id="ARBA00022801"/>
    </source>
</evidence>
<comment type="cofactor">
    <cofactor evidence="2">
        <name>Zn(2+)</name>
        <dbReference type="ChEBI" id="CHEBI:29105"/>
    </cofactor>
</comment>
<evidence type="ECO:0000256" key="4">
    <source>
        <dbReference type="ARBA" id="ARBA00012477"/>
    </source>
</evidence>
<dbReference type="SUPFAM" id="SSF56281">
    <property type="entry name" value="Metallo-hydrolase/oxidoreductase"/>
    <property type="match status" value="2"/>
</dbReference>
<evidence type="ECO:0000256" key="2">
    <source>
        <dbReference type="ARBA" id="ARBA00001947"/>
    </source>
</evidence>
<feature type="compositionally biased region" description="Basic residues" evidence="11">
    <location>
        <begin position="1064"/>
        <end position="1073"/>
    </location>
</feature>
<evidence type="ECO:0000313" key="15">
    <source>
        <dbReference type="Proteomes" id="UP000009131"/>
    </source>
</evidence>
<dbReference type="CDD" id="cd07718">
    <property type="entry name" value="RNaseZ_ELAC1_ELAC2-C-term-like_MBL-fold"/>
    <property type="match status" value="1"/>
</dbReference>
<proteinExistence type="inferred from homology"/>
<evidence type="ECO:0000256" key="6">
    <source>
        <dbReference type="ARBA" id="ARBA00022722"/>
    </source>
</evidence>
<sequence length="1073" mass="119501">MATHREAKFPAEPYIDPTPLPKRVPHVAEVGTTSAPLKSASFFIGAGCEKYNDDFMLCKAENRDPEHCLKEGRRVTRCVQHMINQLQINCEAEWNAHWNCLERGNQEFYNCRDLERPFNKCVFDKLKLKKTIPGSPPGQPQVHEKPNQVYKPFQNVRSWQHCSAALARLSRLFSLARRSLVKLSPLNEAVIKQRIKLVRRPLPIPAELADELPMTNASNGAHNLWGIQSACGRSSDTHPAFWVVFDNARYLFTPGESIARATTAQRIRVKKIRACFLSRLDPDAASGLASIILNAAASGQSKLQIHGPRDVDHLIASYRLYVRRPALSLSVHEPEERTDSPAIAYRDENVIVYTLPLLPPTTDSTSVAPQEAADEQQAKQKRRAAIDDMFRGTELDSLKPVFRTDASTSRASSSSQGNQQEQTPAWSHIRLPAPKAVDRGPSSYLIVGPRRPGKLSPGMAIARGIKPGPIYAKLKAGDPVQNNKGEWVDPIAEGIVSGGESPGAVLSLCCPSLDHLPALLAIDFQALLDQHRAVLRIVMHDVGKKVAKDKRYIDWKASFKPDVLHVVSREDDTTDHLQITSSVLNQHRLHRLDPDIFPLPSHTPGNPKQPKSIYWDSQVRLSVSATPREGYGTDLEHLTSLNHPNDSSEMTSLVTFSARAGQTRTEKEDSELKGFREYESQIASAREKVAAEAALLRTRELAPGDDIIVTPLGTGSASASQFRNCSSTLVQSQKATVLLDCGEGTWGQLCRRFGRVEAVKILLDLDVVFISHAHADHHIGLARLLYERAKRKPHLHKPMYLICPYFAEVYTSEQQYLTNLGLNDHGAKSVKILDAMYLIKPSRRAQPSHNNETARSEQTRKLVQALCESVGFKSIETTFVRHRGRCYGIRFDLSDGSSFVYSGDTRPADSLVQLGKGATLLIHEATIDDSMPAMAAEKGHSTFGQAMQVARSMGAKYCLLTHFSQRYPKFVSVTSSAESSHGPVFVEAFDGMSIRLQDFYKWKHYLEPLETLLRRIERDEDDESPHIDDETVPTVDTIEPEPEIQPRGRKPKARKIGEPSPSKQAKKAKRSSS</sequence>
<dbReference type="GO" id="GO:0046872">
    <property type="term" value="F:metal ion binding"/>
    <property type="evidence" value="ECO:0007669"/>
    <property type="project" value="UniProtKB-KW"/>
</dbReference>
<evidence type="ECO:0000313" key="14">
    <source>
        <dbReference type="EMBL" id="GAA96261.1"/>
    </source>
</evidence>
<comment type="similarity">
    <text evidence="3">Belongs to the RNase Z family.</text>
</comment>
<evidence type="ECO:0000256" key="11">
    <source>
        <dbReference type="SAM" id="MobiDB-lite"/>
    </source>
</evidence>
<keyword evidence="15" id="KW-1185">Reference proteome</keyword>
<evidence type="ECO:0000256" key="1">
    <source>
        <dbReference type="ARBA" id="ARBA00000402"/>
    </source>
</evidence>
<evidence type="ECO:0000256" key="8">
    <source>
        <dbReference type="ARBA" id="ARBA00022759"/>
    </source>
</evidence>
<dbReference type="InterPro" id="IPR047151">
    <property type="entry name" value="RNZ2-like"/>
</dbReference>
<keyword evidence="6" id="KW-0540">Nuclease</keyword>
<dbReference type="EC" id="3.1.26.11" evidence="4"/>
<dbReference type="InParanoid" id="G7E0A1"/>
<reference evidence="14 15" key="2">
    <citation type="journal article" date="2012" name="Open Biol.">
        <title>Characteristics of nucleosomes and linker DNA regions on the genome of the basidiomycete Mixia osmundae revealed by mono- and dinucleosome mapping.</title>
        <authorList>
            <person name="Nishida H."/>
            <person name="Kondo S."/>
            <person name="Matsumoto T."/>
            <person name="Suzuki Y."/>
            <person name="Yoshikawa H."/>
            <person name="Taylor T.D."/>
            <person name="Sugiyama J."/>
        </authorList>
    </citation>
    <scope>NUCLEOTIDE SEQUENCE [LARGE SCALE GENOMIC DNA]</scope>
    <source>
        <strain evidence="15">CBS 9802 / IAM 14324 / JCM 22182 / KY 12970</strain>
    </source>
</reference>
<dbReference type="PANTHER" id="PTHR12553:SF49">
    <property type="entry name" value="ZINC PHOSPHODIESTERASE ELAC PROTEIN 2"/>
    <property type="match status" value="1"/>
</dbReference>
<dbReference type="InterPro" id="IPR027794">
    <property type="entry name" value="tRNase_Z_dom"/>
</dbReference>
<name>G7E0A1_MIXOS</name>
<dbReference type="GO" id="GO:0042781">
    <property type="term" value="F:3'-tRNA processing endoribonuclease activity"/>
    <property type="evidence" value="ECO:0007669"/>
    <property type="project" value="UniProtKB-EC"/>
</dbReference>